<comment type="caution">
    <text evidence="8">The sequence shown here is derived from an EMBL/GenBank/DDBJ whole genome shotgun (WGS) entry which is preliminary data.</text>
</comment>
<evidence type="ECO:0000313" key="8">
    <source>
        <dbReference type="EMBL" id="TIH98724.1"/>
    </source>
</evidence>
<feature type="compositionally biased region" description="Pro residues" evidence="6">
    <location>
        <begin position="32"/>
        <end position="49"/>
    </location>
</feature>
<dbReference type="InterPro" id="IPR009459">
    <property type="entry name" value="MucBP_dom"/>
</dbReference>
<dbReference type="OrthoDB" id="2237750at2"/>
<dbReference type="Pfam" id="PF00746">
    <property type="entry name" value="Gram_pos_anchor"/>
    <property type="match status" value="1"/>
</dbReference>
<evidence type="ECO:0000256" key="6">
    <source>
        <dbReference type="SAM" id="MobiDB-lite"/>
    </source>
</evidence>
<dbReference type="NCBIfam" id="TIGR01167">
    <property type="entry name" value="LPXTG_anchor"/>
    <property type="match status" value="1"/>
</dbReference>
<keyword evidence="1" id="KW-0134">Cell wall</keyword>
<evidence type="ECO:0000313" key="9">
    <source>
        <dbReference type="Proteomes" id="UP000305165"/>
    </source>
</evidence>
<evidence type="ECO:0000256" key="5">
    <source>
        <dbReference type="ARBA" id="ARBA00023088"/>
    </source>
</evidence>
<feature type="domain" description="Gram-positive cocci surface proteins LPxTG" evidence="7">
    <location>
        <begin position="447"/>
        <end position="479"/>
    </location>
</feature>
<proteinExistence type="predicted"/>
<keyword evidence="2" id="KW-0964">Secreted</keyword>
<evidence type="ECO:0000256" key="4">
    <source>
        <dbReference type="ARBA" id="ARBA00022737"/>
    </source>
</evidence>
<accession>A0A4V4RW57</accession>
<evidence type="ECO:0000259" key="7">
    <source>
        <dbReference type="PROSITE" id="PS50847"/>
    </source>
</evidence>
<dbReference type="AlphaFoldDB" id="A0A4V4RW57"/>
<gene>
    <name evidence="8" type="ORF">FAJ39_09790</name>
</gene>
<feature type="region of interest" description="Disordered" evidence="6">
    <location>
        <begin position="29"/>
        <end position="51"/>
    </location>
</feature>
<reference evidence="8 9" key="1">
    <citation type="submission" date="2019-04" db="EMBL/GenBank/DDBJ databases">
        <title>Genome analysis of Streptococcus suis strain WUSS424.</title>
        <authorList>
            <person name="Chen H."/>
            <person name="Gao X."/>
            <person name="Wu Z."/>
        </authorList>
    </citation>
    <scope>NUCLEOTIDE SEQUENCE [LARGE SCALE GENOMIC DNA]</scope>
    <source>
        <strain evidence="8 9">WUSS424</strain>
    </source>
</reference>
<evidence type="ECO:0000256" key="3">
    <source>
        <dbReference type="ARBA" id="ARBA00022729"/>
    </source>
</evidence>
<evidence type="ECO:0000256" key="1">
    <source>
        <dbReference type="ARBA" id="ARBA00022512"/>
    </source>
</evidence>
<sequence>PGATAEVIEATATTDNVDEIVVYKALGSWTITPPPGTDPVPPIPYPNHPTDPTKPGDAVPTLPHVPGFIPVGPDGVTPLPPVDPDDPSKGYELPPIPTDPGVDTPITYVPEAPKSSTVTVKYVDESGKDLLPPIITEGKVGDSYTSEGKVIEGYLLKEIPTNATGTMVEGGTVVTYVYVPIGSWVPNIPGQPVTPIPYPNHPTDPTKPGDTVPTLPHVPGFIPVGPDGVTPLPPVDPDDPSKGYELPPIPTDPGVDTPITYVPEAPKSSTVTVKYVDESGKDLLPPIITEGKVGDSYTSEGKVIEGYLLKEIPTNATGTMVEGGTVVTYVYVPIGSWVPNIPGQPVTPIPYPNHPTDPTKPGDEVPTLPHVPGFIPVGPDGVTPLPQVDPDDPSKGYELPPIPTDPGVDTPITYVPEAPKVIAKPSPPKASPIVPSVVQPATKSEALPNTGEIDSSVLSLLGLSMLTATKIGLKKRRED</sequence>
<evidence type="ECO:0000256" key="2">
    <source>
        <dbReference type="ARBA" id="ARBA00022525"/>
    </source>
</evidence>
<keyword evidence="4" id="KW-0677">Repeat</keyword>
<dbReference type="Proteomes" id="UP000305165">
    <property type="component" value="Unassembled WGS sequence"/>
</dbReference>
<dbReference type="Pfam" id="PF06458">
    <property type="entry name" value="MucBP"/>
    <property type="match status" value="2"/>
</dbReference>
<dbReference type="EMBL" id="SSXO01000006">
    <property type="protein sequence ID" value="TIH98724.1"/>
    <property type="molecule type" value="Genomic_DNA"/>
</dbReference>
<protein>
    <submittedName>
        <fullName evidence="8">LPXTG cell wall anchor domain-containing protein</fullName>
    </submittedName>
</protein>
<organism evidence="8 9">
    <name type="scientific">Streptococcus suis</name>
    <dbReference type="NCBI Taxonomy" id="1307"/>
    <lineage>
        <taxon>Bacteria</taxon>
        <taxon>Bacillati</taxon>
        <taxon>Bacillota</taxon>
        <taxon>Bacilli</taxon>
        <taxon>Lactobacillales</taxon>
        <taxon>Streptococcaceae</taxon>
        <taxon>Streptococcus</taxon>
    </lineage>
</organism>
<dbReference type="InterPro" id="IPR019931">
    <property type="entry name" value="LPXTG_anchor"/>
</dbReference>
<keyword evidence="3" id="KW-0732">Signal</keyword>
<dbReference type="PROSITE" id="PS50847">
    <property type="entry name" value="GRAM_POS_ANCHORING"/>
    <property type="match status" value="1"/>
</dbReference>
<name>A0A4V4RW57_STRSU</name>
<dbReference type="Gene3D" id="3.10.20.320">
    <property type="entry name" value="Putative peptidoglycan bound protein (lpxtg motif)"/>
    <property type="match status" value="2"/>
</dbReference>
<keyword evidence="5" id="KW-0572">Peptidoglycan-anchor</keyword>
<feature type="non-terminal residue" evidence="8">
    <location>
        <position position="1"/>
    </location>
</feature>